<dbReference type="InterPro" id="IPR050155">
    <property type="entry name" value="HAD-like_hydrolase_sf"/>
</dbReference>
<reference evidence="1 2" key="1">
    <citation type="journal article" date="2017" name="BMC Genomics">
        <title>Comparative genomic and phylogenomic analyses of the Bifidobacteriaceae family.</title>
        <authorList>
            <person name="Lugli G.A."/>
            <person name="Milani C."/>
            <person name="Turroni F."/>
            <person name="Duranti S."/>
            <person name="Mancabelli L."/>
            <person name="Mangifesta M."/>
            <person name="Ferrario C."/>
            <person name="Modesto M."/>
            <person name="Mattarelli P."/>
            <person name="Jiri K."/>
            <person name="van Sinderen D."/>
            <person name="Ventura M."/>
        </authorList>
    </citation>
    <scope>NUCLEOTIDE SEQUENCE [LARGE SCALE GENOMIC DNA]</scope>
    <source>
        <strain evidence="1 2">DSM 22924</strain>
    </source>
</reference>
<gene>
    <name evidence="1" type="ORF">BOCO_0426</name>
</gene>
<dbReference type="GO" id="GO:0004713">
    <property type="term" value="F:protein tyrosine kinase activity"/>
    <property type="evidence" value="ECO:0007669"/>
    <property type="project" value="TreeGrafter"/>
</dbReference>
<dbReference type="AlphaFoldDB" id="A0A261ESS5"/>
<dbReference type="Gene3D" id="3.40.50.1000">
    <property type="entry name" value="HAD superfamily/HAD-like"/>
    <property type="match status" value="1"/>
</dbReference>
<protein>
    <submittedName>
        <fullName evidence="1">Haloacid dehalogenase</fullName>
    </submittedName>
</protein>
<dbReference type="InterPro" id="IPR041492">
    <property type="entry name" value="HAD_2"/>
</dbReference>
<dbReference type="SFLD" id="SFLDS00003">
    <property type="entry name" value="Haloacid_Dehalogenase"/>
    <property type="match status" value="1"/>
</dbReference>
<evidence type="ECO:0000313" key="1">
    <source>
        <dbReference type="EMBL" id="OZG49909.1"/>
    </source>
</evidence>
<dbReference type="Gene3D" id="1.10.150.240">
    <property type="entry name" value="Putative phosphatase, domain 2"/>
    <property type="match status" value="1"/>
</dbReference>
<dbReference type="PANTHER" id="PTHR43434:SF20">
    <property type="entry name" value="5'-NUCLEOTIDASE"/>
    <property type="match status" value="1"/>
</dbReference>
<proteinExistence type="predicted"/>
<dbReference type="SUPFAM" id="SSF56784">
    <property type="entry name" value="HAD-like"/>
    <property type="match status" value="1"/>
</dbReference>
<accession>A0A261ESS5</accession>
<dbReference type="SFLD" id="SFLDG01129">
    <property type="entry name" value="C1.5:_HAD__Beta-PGM__Phosphata"/>
    <property type="match status" value="1"/>
</dbReference>
<dbReference type="Proteomes" id="UP000216004">
    <property type="component" value="Unassembled WGS sequence"/>
</dbReference>
<dbReference type="GO" id="GO:0005829">
    <property type="term" value="C:cytosol"/>
    <property type="evidence" value="ECO:0007669"/>
    <property type="project" value="TreeGrafter"/>
</dbReference>
<dbReference type="OrthoDB" id="9776368at2"/>
<dbReference type="Pfam" id="PF13419">
    <property type="entry name" value="HAD_2"/>
    <property type="match status" value="1"/>
</dbReference>
<dbReference type="EMBL" id="MWWS01000004">
    <property type="protein sequence ID" value="OZG49909.1"/>
    <property type="molecule type" value="Genomic_DNA"/>
</dbReference>
<evidence type="ECO:0000313" key="2">
    <source>
        <dbReference type="Proteomes" id="UP000216004"/>
    </source>
</evidence>
<dbReference type="InterPro" id="IPR036412">
    <property type="entry name" value="HAD-like_sf"/>
</dbReference>
<keyword evidence="2" id="KW-1185">Reference proteome</keyword>
<dbReference type="PANTHER" id="PTHR43434">
    <property type="entry name" value="PHOSPHOGLYCOLATE PHOSPHATASE"/>
    <property type="match status" value="1"/>
</dbReference>
<dbReference type="InterPro" id="IPR023198">
    <property type="entry name" value="PGP-like_dom2"/>
</dbReference>
<sequence length="240" mass="26582">MNSPGRKIVLLDLDGTLTASDPGIIGCVRYIFTELNEPMPSEAALRGFIGPSIAHSLRVNGVKEELIDQGIAIYRKYYNDLPVFDDPNHPGRKVVGRLCSKIYPGIPQQLTKLRSLGYHLSVASCKPEYQAKPVCEYFGLQEYLDDIFGASQDGSRTNKDQVIQYGFDQLAFNPNQGDRALMVGDRWTDVDGARAEGIDCLGCGWGYAEPDELLSHGAYRVIDEVSQLADAIKEYFASHE</sequence>
<name>A0A261ESS5_9BIFI</name>
<dbReference type="RefSeq" id="WP_094722469.1">
    <property type="nucleotide sequence ID" value="NZ_MWWS01000004.1"/>
</dbReference>
<organism evidence="1 2">
    <name type="scientific">Bombiscardovia coagulans</name>
    <dbReference type="NCBI Taxonomy" id="686666"/>
    <lineage>
        <taxon>Bacteria</taxon>
        <taxon>Bacillati</taxon>
        <taxon>Actinomycetota</taxon>
        <taxon>Actinomycetes</taxon>
        <taxon>Bifidobacteriales</taxon>
        <taxon>Bifidobacteriaceae</taxon>
        <taxon>Bombiscardovia</taxon>
    </lineage>
</organism>
<comment type="caution">
    <text evidence="1">The sequence shown here is derived from an EMBL/GenBank/DDBJ whole genome shotgun (WGS) entry which is preliminary data.</text>
</comment>
<dbReference type="InterPro" id="IPR023214">
    <property type="entry name" value="HAD_sf"/>
</dbReference>